<keyword evidence="4" id="KW-0677">Repeat</keyword>
<keyword evidence="6" id="KW-1185">Reference proteome</keyword>
<evidence type="ECO:0000313" key="6">
    <source>
        <dbReference type="Proteomes" id="UP000076871"/>
    </source>
</evidence>
<dbReference type="AlphaFoldDB" id="A0A165BQF1"/>
<evidence type="ECO:0000256" key="3">
    <source>
        <dbReference type="ARBA" id="ARBA00022679"/>
    </source>
</evidence>
<dbReference type="GO" id="GO:0008318">
    <property type="term" value="F:protein prenyltransferase activity"/>
    <property type="evidence" value="ECO:0007669"/>
    <property type="project" value="InterPro"/>
</dbReference>
<dbReference type="GO" id="GO:0005737">
    <property type="term" value="C:cytoplasm"/>
    <property type="evidence" value="ECO:0007669"/>
    <property type="project" value="TreeGrafter"/>
</dbReference>
<evidence type="ECO:0000256" key="1">
    <source>
        <dbReference type="ARBA" id="ARBA00006734"/>
    </source>
</evidence>
<evidence type="ECO:0000313" key="5">
    <source>
        <dbReference type="EMBL" id="KZT01464.1"/>
    </source>
</evidence>
<dbReference type="PANTHER" id="PTHR11129:SF3">
    <property type="entry name" value="PROTEIN PRENYLTRANSFERASE ALPHA SUBUNIT REPEAT-CONTAINING PROTEIN 1"/>
    <property type="match status" value="1"/>
</dbReference>
<dbReference type="Gene3D" id="1.25.40.120">
    <property type="entry name" value="Protein prenylyltransferase"/>
    <property type="match status" value="1"/>
</dbReference>
<evidence type="ECO:0008006" key="7">
    <source>
        <dbReference type="Google" id="ProtNLM"/>
    </source>
</evidence>
<dbReference type="PROSITE" id="PS51147">
    <property type="entry name" value="PFTA"/>
    <property type="match status" value="1"/>
</dbReference>
<sequence>MDDADRIYAYLSRALSPNKAKQIIRSVPVRNPDVIDDRGRWGRHATAANHAAMELFDRLGKLINIPPVSIEFVPGDGSDWEEGSTKAENVYPFLFSEGHLGVPQKLLYKAYLVAIPVFMRLKKGLGSDGLVHPSDTFTESISNSCAVILLANPAHQTALNVRKRLVQSTAVDARHELEVTTALLTSILWHHRRWLLRHVFAPFTTSTEASAEHGADSLINVDMTPEAFQEEFAVTAKACETYHRNYYAWIHRYICLESLTILARSSSPFAAVYHSLLVGEFTSMRRWVELHVSDYTAVQYLCAVETFFLGATHPGSSRALPSSVLDAPPMLDHAASLVESFPDHETLWLYLRASTSVPRRNGTSDRDTRNQLLSFARRYITAYPSSSAVPQSLTTADSPLIHRHACRLVAWLSLQQGLLTGREGQLARHMIAGNVDNQEILRELSLEQ</sequence>
<proteinExistence type="inferred from homology"/>
<keyword evidence="2" id="KW-0637">Prenyltransferase</keyword>
<dbReference type="OrthoDB" id="1924260at2759"/>
<organism evidence="5 6">
    <name type="scientific">Laetiporus sulphureus 93-53</name>
    <dbReference type="NCBI Taxonomy" id="1314785"/>
    <lineage>
        <taxon>Eukaryota</taxon>
        <taxon>Fungi</taxon>
        <taxon>Dikarya</taxon>
        <taxon>Basidiomycota</taxon>
        <taxon>Agaricomycotina</taxon>
        <taxon>Agaricomycetes</taxon>
        <taxon>Polyporales</taxon>
        <taxon>Laetiporus</taxon>
    </lineage>
</organism>
<dbReference type="InParanoid" id="A0A165BQF1"/>
<dbReference type="InterPro" id="IPR002088">
    <property type="entry name" value="Prenyl_trans_a"/>
</dbReference>
<dbReference type="RefSeq" id="XP_040759204.1">
    <property type="nucleotide sequence ID" value="XM_040913981.1"/>
</dbReference>
<protein>
    <recommendedName>
        <fullName evidence="7">Protein prenylyltransferase</fullName>
    </recommendedName>
</protein>
<dbReference type="EMBL" id="KV427664">
    <property type="protein sequence ID" value="KZT01464.1"/>
    <property type="molecule type" value="Genomic_DNA"/>
</dbReference>
<name>A0A165BQF1_9APHY</name>
<dbReference type="Proteomes" id="UP000076871">
    <property type="component" value="Unassembled WGS sequence"/>
</dbReference>
<gene>
    <name evidence="5" type="ORF">LAESUDRAFT_797368</name>
</gene>
<evidence type="ECO:0000256" key="2">
    <source>
        <dbReference type="ARBA" id="ARBA00022602"/>
    </source>
</evidence>
<dbReference type="Pfam" id="PF01239">
    <property type="entry name" value="PPTA"/>
    <property type="match status" value="1"/>
</dbReference>
<keyword evidence="3" id="KW-0808">Transferase</keyword>
<dbReference type="GeneID" id="63831009"/>
<accession>A0A165BQF1</accession>
<reference evidence="5 6" key="1">
    <citation type="journal article" date="2016" name="Mol. Biol. Evol.">
        <title>Comparative Genomics of Early-Diverging Mushroom-Forming Fungi Provides Insights into the Origins of Lignocellulose Decay Capabilities.</title>
        <authorList>
            <person name="Nagy L.G."/>
            <person name="Riley R."/>
            <person name="Tritt A."/>
            <person name="Adam C."/>
            <person name="Daum C."/>
            <person name="Floudas D."/>
            <person name="Sun H."/>
            <person name="Yadav J.S."/>
            <person name="Pangilinan J."/>
            <person name="Larsson K.H."/>
            <person name="Matsuura K."/>
            <person name="Barry K."/>
            <person name="Labutti K."/>
            <person name="Kuo R."/>
            <person name="Ohm R.A."/>
            <person name="Bhattacharya S.S."/>
            <person name="Shirouzu T."/>
            <person name="Yoshinaga Y."/>
            <person name="Martin F.M."/>
            <person name="Grigoriev I.V."/>
            <person name="Hibbett D.S."/>
        </authorList>
    </citation>
    <scope>NUCLEOTIDE SEQUENCE [LARGE SCALE GENOMIC DNA]</scope>
    <source>
        <strain evidence="5 6">93-53</strain>
    </source>
</reference>
<dbReference type="SUPFAM" id="SSF48439">
    <property type="entry name" value="Protein prenylyltransferase"/>
    <property type="match status" value="1"/>
</dbReference>
<dbReference type="PANTHER" id="PTHR11129">
    <property type="entry name" value="PROTEIN FARNESYLTRANSFERASE ALPHA SUBUNIT/RAB GERANYLGERANYL TRANSFERASE ALPHA SUBUNIT"/>
    <property type="match status" value="1"/>
</dbReference>
<evidence type="ECO:0000256" key="4">
    <source>
        <dbReference type="ARBA" id="ARBA00022737"/>
    </source>
</evidence>
<comment type="similarity">
    <text evidence="1">Belongs to the protein prenyltransferase subunit alpha family.</text>
</comment>